<feature type="compositionally biased region" description="Basic and acidic residues" evidence="1">
    <location>
        <begin position="127"/>
        <end position="140"/>
    </location>
</feature>
<feature type="compositionally biased region" description="Basic residues" evidence="1">
    <location>
        <begin position="235"/>
        <end position="246"/>
    </location>
</feature>
<evidence type="ECO:0000313" key="2">
    <source>
        <dbReference type="EMBL" id="AAG15213.1"/>
    </source>
</evidence>
<feature type="region of interest" description="Disordered" evidence="1">
    <location>
        <begin position="214"/>
        <end position="246"/>
    </location>
</feature>
<name>Q9F6X2_CHLAU</name>
<dbReference type="EMBL" id="AF288460">
    <property type="protein sequence ID" value="AAG15213.1"/>
    <property type="molecule type" value="Genomic_DNA"/>
</dbReference>
<evidence type="ECO:0000256" key="1">
    <source>
        <dbReference type="SAM" id="MobiDB-lite"/>
    </source>
</evidence>
<protein>
    <submittedName>
        <fullName evidence="2">Uncharacterized protein</fullName>
    </submittedName>
</protein>
<feature type="region of interest" description="Disordered" evidence="1">
    <location>
        <begin position="127"/>
        <end position="146"/>
    </location>
</feature>
<sequence length="331" mass="35757">MHHSGCNSRGEALSGVPPAGRRRCIDWFSMLFSSALRLAPTLIRPRWGRELWVQDSFCCRKLVQGCDMPSGTDTTGWERAPLARSQLAAVRVPGFQRGAPEACAPSLQQCACPASRGGRRRRVLPDRRRARARLPEERTGGAHSQLAGERVPGFQKGAPEARAPILQASACPASRGVRRRRALPACSSARARLPEGCAGGARSQIAGERVPGFQRGAPEARAPRSQASAYPASRGVRRRRALPDRRRARARLPEGCAGGARFQLAGERMSGFQRGEAEACAQRCNTRIKSGCIAGMTPADESRRGTACRAPTVWRPPAYDAPVVHLNDAPC</sequence>
<organism evidence="2">
    <name type="scientific">Chloroflexus aurantiacus</name>
    <dbReference type="NCBI Taxonomy" id="1108"/>
    <lineage>
        <taxon>Bacteria</taxon>
        <taxon>Bacillati</taxon>
        <taxon>Chloroflexota</taxon>
        <taxon>Chloroflexia</taxon>
        <taxon>Chloroflexales</taxon>
        <taxon>Chloroflexineae</taxon>
        <taxon>Chloroflexaceae</taxon>
        <taxon>Chloroflexus</taxon>
    </lineage>
</organism>
<dbReference type="AlphaFoldDB" id="Q9F6X2"/>
<proteinExistence type="predicted"/>
<reference evidence="2" key="1">
    <citation type="journal article" date="2000" name="Science">
        <title>Molecular evidence for the early evolution of photosynthesis.</title>
        <authorList>
            <person name="Xiong J."/>
            <person name="Fischer W.M."/>
            <person name="Inoue K."/>
            <person name="Nakahara M."/>
            <person name="Bauer C.E."/>
        </authorList>
    </citation>
    <scope>NUCLEOTIDE SEQUENCE</scope>
</reference>
<accession>Q9F6X2</accession>